<dbReference type="EMBL" id="JACHVT010000007">
    <property type="protein sequence ID" value="MBB2988109.1"/>
    <property type="molecule type" value="Genomic_DNA"/>
</dbReference>
<keyword evidence="3 6" id="KW-0238">DNA-binding</keyword>
<dbReference type="InterPro" id="IPR000847">
    <property type="entry name" value="LysR_HTH_N"/>
</dbReference>
<dbReference type="Gene3D" id="3.40.190.10">
    <property type="entry name" value="Periplasmic binding protein-like II"/>
    <property type="match status" value="2"/>
</dbReference>
<dbReference type="SUPFAM" id="SSF46785">
    <property type="entry name" value="Winged helix' DNA-binding domain"/>
    <property type="match status" value="1"/>
</dbReference>
<evidence type="ECO:0000259" key="5">
    <source>
        <dbReference type="PROSITE" id="PS50931"/>
    </source>
</evidence>
<feature type="domain" description="HTH lysR-type" evidence="5">
    <location>
        <begin position="8"/>
        <end position="65"/>
    </location>
</feature>
<evidence type="ECO:0000256" key="3">
    <source>
        <dbReference type="ARBA" id="ARBA00023125"/>
    </source>
</evidence>
<proteinExistence type="inferred from homology"/>
<comment type="similarity">
    <text evidence="1">Belongs to the LysR transcriptional regulatory family.</text>
</comment>
<dbReference type="Pfam" id="PF03466">
    <property type="entry name" value="LysR_substrate"/>
    <property type="match status" value="1"/>
</dbReference>
<dbReference type="Proteomes" id="UP000590811">
    <property type="component" value="Unassembled WGS sequence"/>
</dbReference>
<evidence type="ECO:0000256" key="1">
    <source>
        <dbReference type="ARBA" id="ARBA00009437"/>
    </source>
</evidence>
<dbReference type="Gene3D" id="1.10.10.10">
    <property type="entry name" value="Winged helix-like DNA-binding domain superfamily/Winged helix DNA-binding domain"/>
    <property type="match status" value="1"/>
</dbReference>
<evidence type="ECO:0000256" key="2">
    <source>
        <dbReference type="ARBA" id="ARBA00023015"/>
    </source>
</evidence>
<evidence type="ECO:0000313" key="7">
    <source>
        <dbReference type="Proteomes" id="UP000590811"/>
    </source>
</evidence>
<evidence type="ECO:0000313" key="6">
    <source>
        <dbReference type="EMBL" id="MBB2988109.1"/>
    </source>
</evidence>
<dbReference type="GO" id="GO:0003700">
    <property type="term" value="F:DNA-binding transcription factor activity"/>
    <property type="evidence" value="ECO:0007669"/>
    <property type="project" value="InterPro"/>
</dbReference>
<dbReference type="AlphaFoldDB" id="A0A839PXL5"/>
<name>A0A839PXL5_9MICO</name>
<keyword evidence="2" id="KW-0805">Transcription regulation</keyword>
<evidence type="ECO:0000256" key="4">
    <source>
        <dbReference type="ARBA" id="ARBA00023163"/>
    </source>
</evidence>
<sequence length="299" mass="31362">MQNLAHVPDLEQLRALTVAAGAGSLSAAARSLGVTQQALSARVRSAERLLGVAVFERTTHGVRLTGHGGLVVAWAQAVLDAADALGEGVLAMRTQSASTVRVASSNTISECLLPDWSLALRAARPDVHLEVSPGNSHDVLEHVAHGGVDLGFVEGPGVPRSLRSRTVATDELVVVVPRDHPWAGRLAVDRRDLQTTPLVLREEGSGTRTLLEQRAGELAAPVAVLSSSAAVRDGALTLGAPTVLSSLAVSRDLDAGRLVRVAVRDLPMPRRLRAVWHPNQPPRGAAADLLRVASGLALR</sequence>
<dbReference type="Pfam" id="PF00126">
    <property type="entry name" value="HTH_1"/>
    <property type="match status" value="1"/>
</dbReference>
<keyword evidence="4" id="KW-0804">Transcription</keyword>
<dbReference type="PANTHER" id="PTHR30126:SF39">
    <property type="entry name" value="HTH-TYPE TRANSCRIPTIONAL REGULATOR CYSL"/>
    <property type="match status" value="1"/>
</dbReference>
<dbReference type="InterPro" id="IPR036390">
    <property type="entry name" value="WH_DNA-bd_sf"/>
</dbReference>
<dbReference type="RefSeq" id="WP_184511102.1">
    <property type="nucleotide sequence ID" value="NZ_JACHVT010000007.1"/>
</dbReference>
<gene>
    <name evidence="6" type="ORF">FHW14_003298</name>
</gene>
<protein>
    <submittedName>
        <fullName evidence="6">DNA-binding transcriptional LysR family regulator</fullName>
    </submittedName>
</protein>
<dbReference type="SUPFAM" id="SSF53850">
    <property type="entry name" value="Periplasmic binding protein-like II"/>
    <property type="match status" value="1"/>
</dbReference>
<dbReference type="InterPro" id="IPR005119">
    <property type="entry name" value="LysR_subst-bd"/>
</dbReference>
<accession>A0A839PXL5</accession>
<organism evidence="6 7">
    <name type="scientific">Terracoccus luteus</name>
    <dbReference type="NCBI Taxonomy" id="53356"/>
    <lineage>
        <taxon>Bacteria</taxon>
        <taxon>Bacillati</taxon>
        <taxon>Actinomycetota</taxon>
        <taxon>Actinomycetes</taxon>
        <taxon>Micrococcales</taxon>
        <taxon>Intrasporangiaceae</taxon>
        <taxon>Terracoccus</taxon>
    </lineage>
</organism>
<dbReference type="PANTHER" id="PTHR30126">
    <property type="entry name" value="HTH-TYPE TRANSCRIPTIONAL REGULATOR"/>
    <property type="match status" value="1"/>
</dbReference>
<comment type="caution">
    <text evidence="6">The sequence shown here is derived from an EMBL/GenBank/DDBJ whole genome shotgun (WGS) entry which is preliminary data.</text>
</comment>
<dbReference type="PRINTS" id="PR00039">
    <property type="entry name" value="HTHLYSR"/>
</dbReference>
<dbReference type="PROSITE" id="PS50931">
    <property type="entry name" value="HTH_LYSR"/>
    <property type="match status" value="1"/>
</dbReference>
<dbReference type="InterPro" id="IPR036388">
    <property type="entry name" value="WH-like_DNA-bd_sf"/>
</dbReference>
<dbReference type="GO" id="GO:0000976">
    <property type="term" value="F:transcription cis-regulatory region binding"/>
    <property type="evidence" value="ECO:0007669"/>
    <property type="project" value="TreeGrafter"/>
</dbReference>
<reference evidence="6 7" key="1">
    <citation type="submission" date="2020-08" db="EMBL/GenBank/DDBJ databases">
        <title>Genomic Encyclopedia of Type Strains, Phase IV (KMG-V): Genome sequencing to study the core and pangenomes of soil and plant-associated prokaryotes.</title>
        <authorList>
            <person name="Whitman W."/>
        </authorList>
    </citation>
    <scope>NUCLEOTIDE SEQUENCE [LARGE SCALE GENOMIC DNA]</scope>
    <source>
        <strain evidence="6 7">B3ACCR2</strain>
    </source>
</reference>